<keyword evidence="8" id="KW-1015">Disulfide bond</keyword>
<evidence type="ECO:0000256" key="1">
    <source>
        <dbReference type="ARBA" id="ARBA00006249"/>
    </source>
</evidence>
<dbReference type="SUPFAM" id="SSF53474">
    <property type="entry name" value="alpha/beta-Hydrolases"/>
    <property type="match status" value="1"/>
</dbReference>
<keyword evidence="12" id="KW-1185">Reference proteome</keyword>
<dbReference type="EMBL" id="JAGPYM010000039">
    <property type="protein sequence ID" value="KAH6874410.1"/>
    <property type="molecule type" value="Genomic_DNA"/>
</dbReference>
<dbReference type="GO" id="GO:0046872">
    <property type="term" value="F:metal ion binding"/>
    <property type="evidence" value="ECO:0007669"/>
    <property type="project" value="UniProtKB-KW"/>
</dbReference>
<evidence type="ECO:0000256" key="4">
    <source>
        <dbReference type="ARBA" id="ARBA00022723"/>
    </source>
</evidence>
<gene>
    <name evidence="11" type="ORF">B0T10DRAFT_586380</name>
</gene>
<comment type="similarity">
    <text evidence="1 10">Belongs to the tannase family.</text>
</comment>
<keyword evidence="7" id="KW-0106">Calcium</keyword>
<evidence type="ECO:0000256" key="3">
    <source>
        <dbReference type="ARBA" id="ARBA00022651"/>
    </source>
</evidence>
<comment type="caution">
    <text evidence="11">The sequence shown here is derived from an EMBL/GenBank/DDBJ whole genome shotgun (WGS) entry which is preliminary data.</text>
</comment>
<evidence type="ECO:0000256" key="2">
    <source>
        <dbReference type="ARBA" id="ARBA00022487"/>
    </source>
</evidence>
<keyword evidence="3" id="KW-0858">Xylan degradation</keyword>
<evidence type="ECO:0000256" key="5">
    <source>
        <dbReference type="ARBA" id="ARBA00022729"/>
    </source>
</evidence>
<evidence type="ECO:0000256" key="7">
    <source>
        <dbReference type="ARBA" id="ARBA00022837"/>
    </source>
</evidence>
<evidence type="ECO:0000256" key="9">
    <source>
        <dbReference type="ARBA" id="ARBA00034075"/>
    </source>
</evidence>
<sequence>MTLLYPLALSALALVVSVSGLDSATSFEQQCSSLSLNIPGANTTSSKFIAANTTLEFANADPTCGRSSQTVSVNLCRITAQVATSPRSGIKLEAWLPESWSGRFLSTGNGGLGGCIQYEDIEYAASLGFATVGTNNGHDGMTGIRFLNNPDVIEDFAYRAMHTGVVLGKNITQTFYGKPHTKSYYLGCSTGGRQGFKAVQSFPEDFDGVVAGAPAFSFNNLTSWSCHFLPLTGAVGADTFIPMDMWSTIHQDILDQCDELDGVSDGILESPDMCDYNPDGLLCSDGQTSGCLTASQIRTLRAGYSPLRGVDGSLVYPRLQPGAELTGAPQTYFTGQPFGAVDWFRYAIFNNSAWDPFSLKPEDYATSSHLNLFNIETWEGDLSTFKDAGGKVLHYHGLVDGVISSDNSPRYYEHVSETMSLSPAELDDFYRYFRISGMAHCNGGPGATFIGNRASTTASLDPDENVLMAIVRWVEDGIAPDTILGTAYVNGTKSKGVDFKRRHCRWPYRNAYKGSGNVKHADSWECVRDT</sequence>
<dbReference type="InterPro" id="IPR029058">
    <property type="entry name" value="AB_hydrolase_fold"/>
</dbReference>
<dbReference type="GO" id="GO:0030600">
    <property type="term" value="F:feruloyl esterase activity"/>
    <property type="evidence" value="ECO:0007669"/>
    <property type="project" value="UniProtKB-EC"/>
</dbReference>
<dbReference type="PANTHER" id="PTHR33938">
    <property type="entry name" value="FERULOYL ESTERASE B-RELATED"/>
    <property type="match status" value="1"/>
</dbReference>
<keyword evidence="3" id="KW-0119">Carbohydrate metabolism</keyword>
<accession>A0A9P9AJN4</accession>
<keyword evidence="6 10" id="KW-0378">Hydrolase</keyword>
<dbReference type="AlphaFoldDB" id="A0A9P9AJN4"/>
<dbReference type="InterPro" id="IPR011118">
    <property type="entry name" value="Tannase/feruloyl_esterase"/>
</dbReference>
<reference evidence="11 12" key="1">
    <citation type="journal article" date="2021" name="Nat. Commun.">
        <title>Genetic determinants of endophytism in the Arabidopsis root mycobiome.</title>
        <authorList>
            <person name="Mesny F."/>
            <person name="Miyauchi S."/>
            <person name="Thiergart T."/>
            <person name="Pickel B."/>
            <person name="Atanasova L."/>
            <person name="Karlsson M."/>
            <person name="Huettel B."/>
            <person name="Barry K.W."/>
            <person name="Haridas S."/>
            <person name="Chen C."/>
            <person name="Bauer D."/>
            <person name="Andreopoulos W."/>
            <person name="Pangilinan J."/>
            <person name="LaButti K."/>
            <person name="Riley R."/>
            <person name="Lipzen A."/>
            <person name="Clum A."/>
            <person name="Drula E."/>
            <person name="Henrissat B."/>
            <person name="Kohler A."/>
            <person name="Grigoriev I.V."/>
            <person name="Martin F.M."/>
            <person name="Hacquard S."/>
        </authorList>
    </citation>
    <scope>NUCLEOTIDE SEQUENCE [LARGE SCALE GENOMIC DNA]</scope>
    <source>
        <strain evidence="11 12">MPI-CAGE-CH-0241</strain>
    </source>
</reference>
<name>A0A9P9AJN4_9HYPO</name>
<evidence type="ECO:0000256" key="6">
    <source>
        <dbReference type="ARBA" id="ARBA00022801"/>
    </source>
</evidence>
<proteinExistence type="inferred from homology"/>
<dbReference type="GO" id="GO:0045493">
    <property type="term" value="P:xylan catabolic process"/>
    <property type="evidence" value="ECO:0007669"/>
    <property type="project" value="UniProtKB-KW"/>
</dbReference>
<keyword evidence="5 10" id="KW-0732">Signal</keyword>
<feature type="chain" id="PRO_5040535391" description="Carboxylic ester hydrolase" evidence="10">
    <location>
        <begin position="21"/>
        <end position="530"/>
    </location>
</feature>
<dbReference type="OrthoDB" id="3039123at2759"/>
<evidence type="ECO:0000256" key="8">
    <source>
        <dbReference type="ARBA" id="ARBA00023157"/>
    </source>
</evidence>
<comment type="catalytic activity">
    <reaction evidence="9">
        <text>feruloyl-polysaccharide + H2O = ferulate + polysaccharide.</text>
        <dbReference type="EC" id="3.1.1.73"/>
    </reaction>
</comment>
<dbReference type="Pfam" id="PF07519">
    <property type="entry name" value="Tannase"/>
    <property type="match status" value="1"/>
</dbReference>
<feature type="signal peptide" evidence="10">
    <location>
        <begin position="1"/>
        <end position="20"/>
    </location>
</feature>
<evidence type="ECO:0000313" key="12">
    <source>
        <dbReference type="Proteomes" id="UP000777438"/>
    </source>
</evidence>
<keyword evidence="3" id="KW-0624">Polysaccharide degradation</keyword>
<keyword evidence="2" id="KW-0719">Serine esterase</keyword>
<evidence type="ECO:0000313" key="11">
    <source>
        <dbReference type="EMBL" id="KAH6874410.1"/>
    </source>
</evidence>
<dbReference type="Proteomes" id="UP000777438">
    <property type="component" value="Unassembled WGS sequence"/>
</dbReference>
<organism evidence="11 12">
    <name type="scientific">Thelonectria olida</name>
    <dbReference type="NCBI Taxonomy" id="1576542"/>
    <lineage>
        <taxon>Eukaryota</taxon>
        <taxon>Fungi</taxon>
        <taxon>Dikarya</taxon>
        <taxon>Ascomycota</taxon>
        <taxon>Pezizomycotina</taxon>
        <taxon>Sordariomycetes</taxon>
        <taxon>Hypocreomycetidae</taxon>
        <taxon>Hypocreales</taxon>
        <taxon>Nectriaceae</taxon>
        <taxon>Thelonectria</taxon>
    </lineage>
</organism>
<evidence type="ECO:0000256" key="10">
    <source>
        <dbReference type="RuleBase" id="RU361238"/>
    </source>
</evidence>
<keyword evidence="4" id="KW-0479">Metal-binding</keyword>
<dbReference type="EC" id="3.1.1.-" evidence="10"/>
<dbReference type="PANTHER" id="PTHR33938:SF15">
    <property type="entry name" value="FERULOYL ESTERASE B-RELATED"/>
    <property type="match status" value="1"/>
</dbReference>
<protein>
    <recommendedName>
        <fullName evidence="10">Carboxylic ester hydrolase</fullName>
        <ecNumber evidence="10">3.1.1.-</ecNumber>
    </recommendedName>
</protein>